<evidence type="ECO:0000313" key="1">
    <source>
        <dbReference type="EMBL" id="GBP07252.1"/>
    </source>
</evidence>
<proteinExistence type="predicted"/>
<keyword evidence="2" id="KW-1185">Reference proteome</keyword>
<name>A0A4C1SYH9_EUMVA</name>
<sequence>MRLPFLVVPRNVFSKYKKGRCTGRARGRGEGASGAQAFTRRFAGRGVRGPLPRLISNSCYGACALTASSTCAVTSPLPSHLASSREHPSCDRRITRVPQTVNIVVINK</sequence>
<gene>
    <name evidence="1" type="ORF">EVAR_92131_1</name>
</gene>
<reference evidence="1 2" key="1">
    <citation type="journal article" date="2019" name="Commun. Biol.">
        <title>The bagworm genome reveals a unique fibroin gene that provides high tensile strength.</title>
        <authorList>
            <person name="Kono N."/>
            <person name="Nakamura H."/>
            <person name="Ohtoshi R."/>
            <person name="Tomita M."/>
            <person name="Numata K."/>
            <person name="Arakawa K."/>
        </authorList>
    </citation>
    <scope>NUCLEOTIDE SEQUENCE [LARGE SCALE GENOMIC DNA]</scope>
</reference>
<evidence type="ECO:0000313" key="2">
    <source>
        <dbReference type="Proteomes" id="UP000299102"/>
    </source>
</evidence>
<dbReference type="EMBL" id="BGZK01000025">
    <property type="protein sequence ID" value="GBP07252.1"/>
    <property type="molecule type" value="Genomic_DNA"/>
</dbReference>
<accession>A0A4C1SYH9</accession>
<dbReference type="Proteomes" id="UP000299102">
    <property type="component" value="Unassembled WGS sequence"/>
</dbReference>
<dbReference type="AlphaFoldDB" id="A0A4C1SYH9"/>
<protein>
    <submittedName>
        <fullName evidence="1">Uncharacterized protein</fullName>
    </submittedName>
</protein>
<organism evidence="1 2">
    <name type="scientific">Eumeta variegata</name>
    <name type="common">Bagworm moth</name>
    <name type="synonym">Eumeta japonica</name>
    <dbReference type="NCBI Taxonomy" id="151549"/>
    <lineage>
        <taxon>Eukaryota</taxon>
        <taxon>Metazoa</taxon>
        <taxon>Ecdysozoa</taxon>
        <taxon>Arthropoda</taxon>
        <taxon>Hexapoda</taxon>
        <taxon>Insecta</taxon>
        <taxon>Pterygota</taxon>
        <taxon>Neoptera</taxon>
        <taxon>Endopterygota</taxon>
        <taxon>Lepidoptera</taxon>
        <taxon>Glossata</taxon>
        <taxon>Ditrysia</taxon>
        <taxon>Tineoidea</taxon>
        <taxon>Psychidae</taxon>
        <taxon>Oiketicinae</taxon>
        <taxon>Eumeta</taxon>
    </lineage>
</organism>
<comment type="caution">
    <text evidence="1">The sequence shown here is derived from an EMBL/GenBank/DDBJ whole genome shotgun (WGS) entry which is preliminary data.</text>
</comment>